<dbReference type="PATRIC" id="fig|1434118.4.peg.1369"/>
<dbReference type="HOGENOM" id="CLU_191143_0_0_2"/>
<evidence type="ECO:0000313" key="2">
    <source>
        <dbReference type="EMBL" id="AKB35655.1"/>
    </source>
</evidence>
<evidence type="ECO:0000313" key="5">
    <source>
        <dbReference type="EMBL" id="AKB36644.1"/>
    </source>
</evidence>
<evidence type="ECO:0000313" key="8">
    <source>
        <dbReference type="Proteomes" id="UP000033123"/>
    </source>
</evidence>
<evidence type="ECO:0000313" key="6">
    <source>
        <dbReference type="EMBL" id="AKB37150.1"/>
    </source>
</evidence>
<dbReference type="EMBL" id="CP009508">
    <property type="protein sequence ID" value="AKB37150.1"/>
    <property type="molecule type" value="Genomic_DNA"/>
</dbReference>
<dbReference type="EMBL" id="CP009508">
    <property type="protein sequence ID" value="AKB38279.1"/>
    <property type="molecule type" value="Genomic_DNA"/>
</dbReference>
<evidence type="ECO:0000256" key="1">
    <source>
        <dbReference type="SAM" id="Coils"/>
    </source>
</evidence>
<organism evidence="5 8">
    <name type="scientific">Methanosarcina siciliae C2J</name>
    <dbReference type="NCBI Taxonomy" id="1434118"/>
    <lineage>
        <taxon>Archaea</taxon>
        <taxon>Methanobacteriati</taxon>
        <taxon>Methanobacteriota</taxon>
        <taxon>Stenosarchaea group</taxon>
        <taxon>Methanomicrobia</taxon>
        <taxon>Methanosarcinales</taxon>
        <taxon>Methanosarcinaceae</taxon>
        <taxon>Methanosarcina</taxon>
    </lineage>
</organism>
<evidence type="ECO:0000313" key="3">
    <source>
        <dbReference type="EMBL" id="AKB35926.1"/>
    </source>
</evidence>
<feature type="coiled-coil region" evidence="1">
    <location>
        <begin position="36"/>
        <end position="63"/>
    </location>
</feature>
<dbReference type="EMBL" id="CP009508">
    <property type="protein sequence ID" value="AKB35655.1"/>
    <property type="molecule type" value="Genomic_DNA"/>
</dbReference>
<dbReference type="KEGG" id="msj:MSSAC_2054"/>
<dbReference type="KEGG" id="msj:MSSAC_1336"/>
<accession>A0A0E3PNI1</accession>
<gene>
    <name evidence="2" type="ORF">MSSAC_1065</name>
    <name evidence="3" type="ORF">MSSAC_1336</name>
    <name evidence="4" type="ORF">MSSAC_1430</name>
    <name evidence="5" type="ORF">MSSAC_2054</name>
    <name evidence="6" type="ORF">MSSAC_2560</name>
    <name evidence="7" type="ORF">MSSAC_3689</name>
</gene>
<dbReference type="KEGG" id="msj:MSSAC_2560"/>
<dbReference type="STRING" id="1434118.MSSAC_1065"/>
<dbReference type="KEGG" id="msj:MSSAC_3689"/>
<protein>
    <submittedName>
        <fullName evidence="5">Uncharacterized protein</fullName>
    </submittedName>
</protein>
<dbReference type="KEGG" id="msj:MSSAC_1430"/>
<name>A0A0E3PNI1_9EURY</name>
<dbReference type="GeneID" id="42863979"/>
<dbReference type="EMBL" id="CP009508">
    <property type="protein sequence ID" value="AKB36020.1"/>
    <property type="molecule type" value="Genomic_DNA"/>
</dbReference>
<evidence type="ECO:0000313" key="7">
    <source>
        <dbReference type="EMBL" id="AKB38279.1"/>
    </source>
</evidence>
<dbReference type="KEGG" id="msj:MSSAC_1065"/>
<keyword evidence="1" id="KW-0175">Coiled coil</keyword>
<sequence length="75" mass="8717">MTPEALTQLLASLDINPDKIEDEKYAKIIRVLLFIIDELSREIESFRSEVQKLRDEISLLKGEQTKPEIRCSNKN</sequence>
<dbReference type="Proteomes" id="UP000033123">
    <property type="component" value="Chromosome"/>
</dbReference>
<proteinExistence type="predicted"/>
<evidence type="ECO:0000313" key="4">
    <source>
        <dbReference type="EMBL" id="AKB36020.1"/>
    </source>
</evidence>
<reference evidence="5 8" key="1">
    <citation type="submission" date="2014-07" db="EMBL/GenBank/DDBJ databases">
        <title>Methanogenic archaea and the global carbon cycle.</title>
        <authorList>
            <person name="Henriksen J.R."/>
            <person name="Luke J."/>
            <person name="Reinhart S."/>
            <person name="Benedict M.N."/>
            <person name="Youngblut N.D."/>
            <person name="Metcalf M.E."/>
            <person name="Whitaker R.J."/>
            <person name="Metcalf W.W."/>
        </authorList>
    </citation>
    <scope>NUCLEOTIDE SEQUENCE [LARGE SCALE GENOMIC DNA]</scope>
    <source>
        <strain evidence="5 8">C2J</strain>
    </source>
</reference>
<dbReference type="AlphaFoldDB" id="A0A0E3PNI1"/>
<dbReference type="EMBL" id="CP009508">
    <property type="protein sequence ID" value="AKB35926.1"/>
    <property type="molecule type" value="Genomic_DNA"/>
</dbReference>
<dbReference type="EMBL" id="CP009508">
    <property type="protein sequence ID" value="AKB36644.1"/>
    <property type="molecule type" value="Genomic_DNA"/>
</dbReference>
<dbReference type="RefSeq" id="WP_052727194.1">
    <property type="nucleotide sequence ID" value="NZ_CP009508.1"/>
</dbReference>